<evidence type="ECO:0000313" key="6">
    <source>
        <dbReference type="Proteomes" id="UP000187209"/>
    </source>
</evidence>
<organism evidence="5 6">
    <name type="scientific">Stentor coeruleus</name>
    <dbReference type="NCBI Taxonomy" id="5963"/>
    <lineage>
        <taxon>Eukaryota</taxon>
        <taxon>Sar</taxon>
        <taxon>Alveolata</taxon>
        <taxon>Ciliophora</taxon>
        <taxon>Postciliodesmatophora</taxon>
        <taxon>Heterotrichea</taxon>
        <taxon>Heterotrichida</taxon>
        <taxon>Stentoridae</taxon>
        <taxon>Stentor</taxon>
    </lineage>
</organism>
<evidence type="ECO:0000256" key="1">
    <source>
        <dbReference type="ARBA" id="ARBA00023054"/>
    </source>
</evidence>
<feature type="coiled-coil region" evidence="2">
    <location>
        <begin position="299"/>
        <end position="358"/>
    </location>
</feature>
<dbReference type="OrthoDB" id="6766775at2759"/>
<keyword evidence="6" id="KW-1185">Reference proteome</keyword>
<dbReference type="AlphaFoldDB" id="A0A1R2BW04"/>
<evidence type="ECO:0000256" key="2">
    <source>
        <dbReference type="SAM" id="Coils"/>
    </source>
</evidence>
<dbReference type="EMBL" id="MPUH01000398">
    <property type="protein sequence ID" value="OMJ81002.1"/>
    <property type="molecule type" value="Genomic_DNA"/>
</dbReference>
<feature type="domain" description="ODAD1 central coiled coil region" evidence="4">
    <location>
        <begin position="100"/>
        <end position="392"/>
    </location>
</feature>
<dbReference type="InterPro" id="IPR049258">
    <property type="entry name" value="ODAD1_CC"/>
</dbReference>
<feature type="coiled-coil region" evidence="2">
    <location>
        <begin position="6"/>
        <end position="199"/>
    </location>
</feature>
<feature type="region of interest" description="Disordered" evidence="3">
    <location>
        <begin position="449"/>
        <end position="470"/>
    </location>
</feature>
<dbReference type="InterPro" id="IPR051876">
    <property type="entry name" value="ODA-DC/CCD"/>
</dbReference>
<protein>
    <recommendedName>
        <fullName evidence="4">ODAD1 central coiled coil region domain-containing protein</fullName>
    </recommendedName>
</protein>
<evidence type="ECO:0000313" key="5">
    <source>
        <dbReference type="EMBL" id="OMJ81002.1"/>
    </source>
</evidence>
<comment type="caution">
    <text evidence="5">The sequence shown here is derived from an EMBL/GenBank/DDBJ whole genome shotgun (WGS) entry which is preliminary data.</text>
</comment>
<dbReference type="PANTHER" id="PTHR21694">
    <property type="entry name" value="COILED-COIL DOMAIN-CONTAINING PROTEIN 63"/>
    <property type="match status" value="1"/>
</dbReference>
<reference evidence="5 6" key="1">
    <citation type="submission" date="2016-11" db="EMBL/GenBank/DDBJ databases">
        <title>The macronuclear genome of Stentor coeruleus: a giant cell with tiny introns.</title>
        <authorList>
            <person name="Slabodnick M."/>
            <person name="Ruby J.G."/>
            <person name="Reiff S.B."/>
            <person name="Swart E.C."/>
            <person name="Gosai S."/>
            <person name="Prabakaran S."/>
            <person name="Witkowska E."/>
            <person name="Larue G.E."/>
            <person name="Fisher S."/>
            <person name="Freeman R.M."/>
            <person name="Gunawardena J."/>
            <person name="Chu W."/>
            <person name="Stover N.A."/>
            <person name="Gregory B.D."/>
            <person name="Nowacki M."/>
            <person name="Derisi J."/>
            <person name="Roy S.W."/>
            <person name="Marshall W.F."/>
            <person name="Sood P."/>
        </authorList>
    </citation>
    <scope>NUCLEOTIDE SEQUENCE [LARGE SCALE GENOMIC DNA]</scope>
    <source>
        <strain evidence="5">WM001</strain>
    </source>
</reference>
<dbReference type="Proteomes" id="UP000187209">
    <property type="component" value="Unassembled WGS sequence"/>
</dbReference>
<keyword evidence="1 2" id="KW-0175">Coiled coil</keyword>
<evidence type="ECO:0000259" key="4">
    <source>
        <dbReference type="Pfam" id="PF21773"/>
    </source>
</evidence>
<proteinExistence type="predicted"/>
<evidence type="ECO:0000256" key="3">
    <source>
        <dbReference type="SAM" id="MobiDB-lite"/>
    </source>
</evidence>
<name>A0A1R2BW04_9CILI</name>
<gene>
    <name evidence="5" type="ORF">SteCoe_18615</name>
</gene>
<dbReference type="Pfam" id="PF21773">
    <property type="entry name" value="ODAD1_CC"/>
    <property type="match status" value="1"/>
</dbReference>
<sequence>MNLKQSLQYKQTIENLKTETKKLREQLCLDNLQQSNLGVETEIARLQEQGDNFARKIEIEKKKIADLDQKIAMMTEKLKAQREAIGGAQGAKETNEGIARKIKSLENKLDKSLQKYNEAIAHNKQLREQIDKLRRERVVYDSIYKKLEEELQSKKEEMKRIVKKGYKAKKKRDEAKRKMEELKKEAEKEQEEFEKHWQDLGKLIEQDKKIKEFISQEESVEVPEPPENAELAALNKKVAKSAWNIAKEKASVKMYLEKVEMYEEAFRKIEEATGISDIDELVKTFVEAEMQNYSLFNTVNDLAGDMEKLEQQINEIKAEIEKYKNHGFSADNQRKKQMKELEQKLEKTEKKAYEYETRYANNQEMLDSLKAGIQELFERLGCTLNPHSDVLGNPGITDSNILQYMGQIEEKTNSVIHQYNSLNPMNSQTLSMTTSAPPPLLPTSNRIALDLPSVPDKDKADDEETSLPMTVKEMKAISMKKLEEGCDKRKKFK</sequence>
<dbReference type="PANTHER" id="PTHR21694:SF18">
    <property type="entry name" value="COILED-COIL DOMAIN-CONTAINING PROTEIN 63"/>
    <property type="match status" value="1"/>
</dbReference>
<accession>A0A1R2BW04</accession>